<organism evidence="1 2">
    <name type="scientific">Drosophila suzukii</name>
    <name type="common">Spotted-wing drosophila fruit fly</name>
    <dbReference type="NCBI Taxonomy" id="28584"/>
    <lineage>
        <taxon>Eukaryota</taxon>
        <taxon>Metazoa</taxon>
        <taxon>Ecdysozoa</taxon>
        <taxon>Arthropoda</taxon>
        <taxon>Hexapoda</taxon>
        <taxon>Insecta</taxon>
        <taxon>Pterygota</taxon>
        <taxon>Neoptera</taxon>
        <taxon>Endopterygota</taxon>
        <taxon>Diptera</taxon>
        <taxon>Brachycera</taxon>
        <taxon>Muscomorpha</taxon>
        <taxon>Ephydroidea</taxon>
        <taxon>Drosophilidae</taxon>
        <taxon>Drosophila</taxon>
        <taxon>Sophophora</taxon>
    </lineage>
</organism>
<dbReference type="InterPro" id="IPR011011">
    <property type="entry name" value="Znf_FYVE_PHD"/>
</dbReference>
<dbReference type="Proteomes" id="UP001652628">
    <property type="component" value="Chromosome 3"/>
</dbReference>
<evidence type="ECO:0000313" key="2">
    <source>
        <dbReference type="RefSeq" id="XP_065722948.2"/>
    </source>
</evidence>
<gene>
    <name evidence="2 3" type="primary">LOC118877603</name>
</gene>
<reference evidence="2 3" key="1">
    <citation type="submission" date="2025-05" db="UniProtKB">
        <authorList>
            <consortium name="RefSeq"/>
        </authorList>
    </citation>
    <scope>IDENTIFICATION</scope>
</reference>
<accession>A0AB40DLC1</accession>
<dbReference type="AlphaFoldDB" id="A0AB40DLC1"/>
<dbReference type="InterPro" id="IPR013083">
    <property type="entry name" value="Znf_RING/FYVE/PHD"/>
</dbReference>
<dbReference type="GeneID" id="118877603"/>
<name>A0AB40DLC1_DROSZ</name>
<proteinExistence type="predicted"/>
<dbReference type="Gene3D" id="3.30.40.10">
    <property type="entry name" value="Zinc/RING finger domain, C3HC4 (zinc finger)"/>
    <property type="match status" value="1"/>
</dbReference>
<evidence type="ECO:0000313" key="1">
    <source>
        <dbReference type="Proteomes" id="UP001652628"/>
    </source>
</evidence>
<dbReference type="SUPFAM" id="SSF57903">
    <property type="entry name" value="FYVE/PHD zinc finger"/>
    <property type="match status" value="1"/>
</dbReference>
<protein>
    <submittedName>
        <fullName evidence="2 3">Uncharacterized protein isoform X1</fullName>
    </submittedName>
</protein>
<evidence type="ECO:0000313" key="3">
    <source>
        <dbReference type="RefSeq" id="XP_070852620.1"/>
    </source>
</evidence>
<dbReference type="RefSeq" id="XP_070852620.1">
    <property type="nucleotide sequence ID" value="XM_070996519.1"/>
</dbReference>
<keyword evidence="1" id="KW-1185">Reference proteome</keyword>
<sequence length="270" mass="30911">MLICCMDNCEFNNIISSDDENVRCWLCDEYAHIKCAGISENILDLMEMKSGLKWSCEDCRVIKSQMGRYMRQTRMEITELFSEVRAVHEKYLKLESAFSSHLLGCQGVYNPVDTVSQPVKQDKSNSGDTVTEEKTKFAETLDVAHSGYATLKEPSVNNWHQNSAPVALPIIPIPDILRAVPPMKAVFVSRLTTSTTEDALKHYIVAKLSYPDPDDIVVRKIYNKQRRKISSFKVLAPDLIYNRILSPEFWPEHIVVHEFQKKHDLKSNNL</sequence>
<dbReference type="RefSeq" id="XP_065722948.2">
    <property type="nucleotide sequence ID" value="XM_065866876.2"/>
</dbReference>